<dbReference type="GO" id="GO:0004651">
    <property type="term" value="F:polynucleotide 5'-phosphatase activity"/>
    <property type="evidence" value="ECO:0007669"/>
    <property type="project" value="UniProtKB-UniRule"/>
</dbReference>
<keyword evidence="5 8" id="KW-0378">Hydrolase</keyword>
<comment type="similarity">
    <text evidence="3 8">Belongs to the fungal TPase family.</text>
</comment>
<dbReference type="EMBL" id="UNSH01000043">
    <property type="protein sequence ID" value="SZF02600.1"/>
    <property type="molecule type" value="Genomic_DNA"/>
</dbReference>
<dbReference type="VEuPathDB" id="FungiDB:BLGHR1_13384"/>
<keyword evidence="8" id="KW-0506">mRNA capping</keyword>
<dbReference type="InterPro" id="IPR004206">
    <property type="entry name" value="mRNA_triPase_Cet1"/>
</dbReference>
<dbReference type="PANTHER" id="PTHR28118">
    <property type="entry name" value="POLYNUCLEOTIDE 5'-TRIPHOSPHATASE-RELATED"/>
    <property type="match status" value="1"/>
</dbReference>
<evidence type="ECO:0000313" key="11">
    <source>
        <dbReference type="EMBL" id="SZF02601.1"/>
    </source>
</evidence>
<evidence type="ECO:0000256" key="5">
    <source>
        <dbReference type="ARBA" id="ARBA00022801"/>
    </source>
</evidence>
<evidence type="ECO:0000256" key="2">
    <source>
        <dbReference type="ARBA" id="ARBA00004123"/>
    </source>
</evidence>
<evidence type="ECO:0000256" key="6">
    <source>
        <dbReference type="ARBA" id="ARBA00023242"/>
    </source>
</evidence>
<name>A0A383UQK9_BLUHO</name>
<gene>
    <name evidence="10" type="ORF">BLGHR1_13384</name>
    <name evidence="11" type="ORF">BLGHR1_13385</name>
    <name evidence="12" type="ORF">BLGHR1_13386</name>
    <name evidence="13" type="ORF">BLGHR1_13387</name>
</gene>
<keyword evidence="6 8" id="KW-0539">Nucleus</keyword>
<dbReference type="GO" id="GO:0006370">
    <property type="term" value="P:7-methylguanosine mRNA capping"/>
    <property type="evidence" value="ECO:0007669"/>
    <property type="project" value="UniProtKB-UniRule"/>
</dbReference>
<dbReference type="EMBL" id="UNSH01000045">
    <property type="protein sequence ID" value="SZF02603.1"/>
    <property type="molecule type" value="Genomic_DNA"/>
</dbReference>
<comment type="function">
    <text evidence="8">First step of mRNA capping. Converts the 5'-triphosphate end of a nascent mRNA chain into a diphosphate end.</text>
</comment>
<dbReference type="InterPro" id="IPR033469">
    <property type="entry name" value="CYTH-like_dom_sf"/>
</dbReference>
<evidence type="ECO:0000313" key="13">
    <source>
        <dbReference type="EMBL" id="SZF02603.1"/>
    </source>
</evidence>
<dbReference type="EMBL" id="UNSH01000043">
    <property type="protein sequence ID" value="SZF02602.1"/>
    <property type="molecule type" value="Genomic_DNA"/>
</dbReference>
<feature type="domain" description="mRNA triphosphatase Cet1-like" evidence="9">
    <location>
        <begin position="37"/>
        <end position="234"/>
    </location>
</feature>
<dbReference type="AlphaFoldDB" id="A0A383UQK9"/>
<comment type="subcellular location">
    <subcellularLocation>
        <location evidence="2 8">Nucleus</location>
    </subcellularLocation>
</comment>
<organism evidence="11 14">
    <name type="scientific">Blumeria hordei</name>
    <name type="common">Barley powdery mildew</name>
    <name type="synonym">Blumeria graminis f. sp. hordei</name>
    <dbReference type="NCBI Taxonomy" id="2867405"/>
    <lineage>
        <taxon>Eukaryota</taxon>
        <taxon>Fungi</taxon>
        <taxon>Dikarya</taxon>
        <taxon>Ascomycota</taxon>
        <taxon>Pezizomycotina</taxon>
        <taxon>Leotiomycetes</taxon>
        <taxon>Erysiphales</taxon>
        <taxon>Erysiphaceae</taxon>
        <taxon>Blumeria</taxon>
    </lineage>
</organism>
<dbReference type="GO" id="GO:0031533">
    <property type="term" value="C:mRNA capping enzyme complex"/>
    <property type="evidence" value="ECO:0007669"/>
    <property type="project" value="UniProtKB-UniRule"/>
</dbReference>
<evidence type="ECO:0000313" key="10">
    <source>
        <dbReference type="EMBL" id="SZF02600.1"/>
    </source>
</evidence>
<dbReference type="PANTHER" id="PTHR28118:SF1">
    <property type="entry name" value="POLYNUCLEOTIDE 5'-TRIPHOSPHATASE CTL1-RELATED"/>
    <property type="match status" value="1"/>
</dbReference>
<evidence type="ECO:0000256" key="3">
    <source>
        <dbReference type="ARBA" id="ARBA00006345"/>
    </source>
</evidence>
<evidence type="ECO:0000256" key="8">
    <source>
        <dbReference type="RuleBase" id="RU367053"/>
    </source>
</evidence>
<keyword evidence="4 8" id="KW-0507">mRNA processing</keyword>
<dbReference type="VEuPathDB" id="FungiDB:BLGHR1_13386"/>
<proteinExistence type="inferred from homology"/>
<dbReference type="SUPFAM" id="SSF55154">
    <property type="entry name" value="CYTH-like phosphatases"/>
    <property type="match status" value="1"/>
</dbReference>
<dbReference type="Proteomes" id="UP000275772">
    <property type="component" value="Unassembled WGS sequence"/>
</dbReference>
<comment type="cofactor">
    <cofactor evidence="1 8">
        <name>Mg(2+)</name>
        <dbReference type="ChEBI" id="CHEBI:18420"/>
    </cofactor>
</comment>
<evidence type="ECO:0000259" key="9">
    <source>
        <dbReference type="Pfam" id="PF02940"/>
    </source>
</evidence>
<reference evidence="11 14" key="1">
    <citation type="submission" date="2017-11" db="EMBL/GenBank/DDBJ databases">
        <authorList>
            <person name="Kracher B."/>
        </authorList>
    </citation>
    <scope>NUCLEOTIDE SEQUENCE [LARGE SCALE GENOMIC DNA]</scope>
    <source>
        <strain evidence="11 14">RACE1</strain>
    </source>
</reference>
<dbReference type="InterPro" id="IPR040343">
    <property type="entry name" value="Cet1/Ctl1"/>
</dbReference>
<dbReference type="GO" id="GO:0140818">
    <property type="term" value="F:mRNA 5'-triphosphate monophosphatase activity"/>
    <property type="evidence" value="ECO:0007669"/>
    <property type="project" value="UniProtKB-EC"/>
</dbReference>
<dbReference type="Pfam" id="PF02940">
    <property type="entry name" value="mRNA_triPase"/>
    <property type="match status" value="1"/>
</dbReference>
<dbReference type="EMBL" id="UNSH01000043">
    <property type="protein sequence ID" value="SZF02601.1"/>
    <property type="molecule type" value="Genomic_DNA"/>
</dbReference>
<evidence type="ECO:0000256" key="7">
    <source>
        <dbReference type="ARBA" id="ARBA00047740"/>
    </source>
</evidence>
<dbReference type="Gene3D" id="3.20.100.10">
    <property type="entry name" value="mRNA triphosphatase Cet1-like"/>
    <property type="match status" value="1"/>
</dbReference>
<comment type="catalytic activity">
    <reaction evidence="7">
        <text>a 5'-end triphospho-ribonucleoside in mRNA + H2O = a 5'-end diphospho-ribonucleoside in mRNA + phosphate + H(+)</text>
        <dbReference type="Rhea" id="RHEA:67004"/>
        <dbReference type="Rhea" id="RHEA-COMP:17164"/>
        <dbReference type="Rhea" id="RHEA-COMP:17165"/>
        <dbReference type="ChEBI" id="CHEBI:15377"/>
        <dbReference type="ChEBI" id="CHEBI:15378"/>
        <dbReference type="ChEBI" id="CHEBI:43474"/>
        <dbReference type="ChEBI" id="CHEBI:167616"/>
        <dbReference type="ChEBI" id="CHEBI:167618"/>
        <dbReference type="EC" id="3.6.1.74"/>
    </reaction>
    <physiologicalReaction direction="left-to-right" evidence="7">
        <dbReference type="Rhea" id="RHEA:67005"/>
    </physiologicalReaction>
</comment>
<evidence type="ECO:0000256" key="4">
    <source>
        <dbReference type="ARBA" id="ARBA00022664"/>
    </source>
</evidence>
<comment type="subunit">
    <text evidence="8">Heterodimer. The mRNA-capping enzyme is composed of two separate chains alpha and beta, respectively a mRNA guanylyltransferase and an mRNA 5'-triphosphate monophosphatase.</text>
</comment>
<dbReference type="VEuPathDB" id="FungiDB:BLGHR1_13387"/>
<dbReference type="InterPro" id="IPR037009">
    <property type="entry name" value="mRNA_triPase_Cet1_sf"/>
</dbReference>
<sequence>MDLEFAVEILRKKMTRPAAYHADLIFRRMRPSYVGNFLADFLQRNLMTRDDIHVATRNGGMIKLEARFGTFINEVTNKPIDFPFKAACVLLDDARLKFERKVVVNQNQASNLILSNTATKTQSRDQAPGSRGRMHELQCQKTESSFVLPREAEESLPASTREILAAQRPAEVLITRDDETGKIEKKVIKTSLTSLNVHSGFLNVPDYQISVYIEFPYHGDVDELLASQETRRMKVGRLVHHFPESQTCFRVGLTEDEQGSIFESPPGSKESCEVETVLSIDALINEGRRAIMGQQNEYIQTVEGLLKSIQVVATSIG</sequence>
<protein>
    <recommendedName>
        <fullName evidence="8">mRNA-capping enzyme subunit beta</fullName>
        <ecNumber evidence="8">3.6.1.74</ecNumber>
    </recommendedName>
    <alternativeName>
        <fullName evidence="8">mRNA 5'-phosphatase</fullName>
    </alternativeName>
    <alternativeName>
        <fullName evidence="8">mRNA 5'-triphosphate monophosphatase</fullName>
    </alternativeName>
</protein>
<dbReference type="VEuPathDB" id="FungiDB:BLGHR1_13385"/>
<accession>A0A383UQK9</accession>
<evidence type="ECO:0000313" key="12">
    <source>
        <dbReference type="EMBL" id="SZF02602.1"/>
    </source>
</evidence>
<dbReference type="EC" id="3.6.1.74" evidence="8"/>
<evidence type="ECO:0000313" key="14">
    <source>
        <dbReference type="Proteomes" id="UP000275772"/>
    </source>
</evidence>
<evidence type="ECO:0000256" key="1">
    <source>
        <dbReference type="ARBA" id="ARBA00001946"/>
    </source>
</evidence>